<feature type="domain" description="IclR-ED" evidence="7">
    <location>
        <begin position="72"/>
        <end position="255"/>
    </location>
</feature>
<dbReference type="Pfam" id="PF01614">
    <property type="entry name" value="IclR_C"/>
    <property type="match status" value="1"/>
</dbReference>
<dbReference type="PROSITE" id="PS51077">
    <property type="entry name" value="HTH_ICLR"/>
    <property type="match status" value="1"/>
</dbReference>
<dbReference type="InterPro" id="IPR029016">
    <property type="entry name" value="GAF-like_dom_sf"/>
</dbReference>
<dbReference type="Proteomes" id="UP000422764">
    <property type="component" value="Chromosome"/>
</dbReference>
<evidence type="ECO:0000259" key="7">
    <source>
        <dbReference type="PROSITE" id="PS51078"/>
    </source>
</evidence>
<name>A0A6I6EVH4_9CLOT</name>
<proteinExistence type="predicted"/>
<evidence type="ECO:0000313" key="9">
    <source>
        <dbReference type="Proteomes" id="UP000422764"/>
    </source>
</evidence>
<evidence type="ECO:0000313" key="8">
    <source>
        <dbReference type="EMBL" id="QGU96270.1"/>
    </source>
</evidence>
<dbReference type="Pfam" id="PF09339">
    <property type="entry name" value="HTH_IclR"/>
    <property type="match status" value="1"/>
</dbReference>
<dbReference type="InterPro" id="IPR050707">
    <property type="entry name" value="HTH_MetabolicPath_Reg"/>
</dbReference>
<dbReference type="GO" id="GO:0003700">
    <property type="term" value="F:DNA-binding transcription factor activity"/>
    <property type="evidence" value="ECO:0007669"/>
    <property type="project" value="TreeGrafter"/>
</dbReference>
<gene>
    <name evidence="8" type="ORF">GOM49_15255</name>
</gene>
<dbReference type="GO" id="GO:0045892">
    <property type="term" value="P:negative regulation of DNA-templated transcription"/>
    <property type="evidence" value="ECO:0007669"/>
    <property type="project" value="TreeGrafter"/>
</dbReference>
<keyword evidence="2" id="KW-0238">DNA-binding</keyword>
<keyword evidence="1" id="KW-0805">Transcription regulation</keyword>
<keyword evidence="3" id="KW-0804">Transcription</keyword>
<dbReference type="SMART" id="SM00346">
    <property type="entry name" value="HTH_ICLR"/>
    <property type="match status" value="1"/>
</dbReference>
<dbReference type="GO" id="GO:0003677">
    <property type="term" value="F:DNA binding"/>
    <property type="evidence" value="ECO:0007669"/>
    <property type="project" value="UniProtKB-KW"/>
</dbReference>
<dbReference type="EMBL" id="CP046522">
    <property type="protein sequence ID" value="QGU96270.1"/>
    <property type="molecule type" value="Genomic_DNA"/>
</dbReference>
<dbReference type="PROSITE" id="PS51078">
    <property type="entry name" value="ICLR_ED"/>
    <property type="match status" value="1"/>
</dbReference>
<dbReference type="InterPro" id="IPR014757">
    <property type="entry name" value="Tscrpt_reg_IclR_C"/>
</dbReference>
<dbReference type="SUPFAM" id="SSF55781">
    <property type="entry name" value="GAF domain-like"/>
    <property type="match status" value="1"/>
</dbReference>
<accession>A0A6I6EVH4</accession>
<organism evidence="8 9">
    <name type="scientific">Clostridium bovifaecis</name>
    <dbReference type="NCBI Taxonomy" id="2184719"/>
    <lineage>
        <taxon>Bacteria</taxon>
        <taxon>Bacillati</taxon>
        <taxon>Bacillota</taxon>
        <taxon>Clostridia</taxon>
        <taxon>Eubacteriales</taxon>
        <taxon>Clostridiaceae</taxon>
        <taxon>Clostridium</taxon>
    </lineage>
</organism>
<evidence type="ECO:0000256" key="1">
    <source>
        <dbReference type="ARBA" id="ARBA00023015"/>
    </source>
</evidence>
<keyword evidence="9" id="KW-1185">Reference proteome</keyword>
<dbReference type="PANTHER" id="PTHR30136:SF24">
    <property type="entry name" value="HTH-TYPE TRANSCRIPTIONAL REPRESSOR ALLR"/>
    <property type="match status" value="1"/>
</dbReference>
<evidence type="ECO:0000256" key="2">
    <source>
        <dbReference type="ARBA" id="ARBA00023125"/>
    </source>
</evidence>
<comment type="function">
    <text evidence="4">May be an activator protein for the gylABX operon.</text>
</comment>
<dbReference type="InterPro" id="IPR005471">
    <property type="entry name" value="Tscrpt_reg_IclR_N"/>
</dbReference>
<reference evidence="8 9" key="1">
    <citation type="submission" date="2019-12" db="EMBL/GenBank/DDBJ databases">
        <title>Genome sequenceing of Clostridium bovifaecis.</title>
        <authorList>
            <person name="Yao Y."/>
        </authorList>
    </citation>
    <scope>NUCLEOTIDE SEQUENCE [LARGE SCALE GENOMIC DNA]</scope>
    <source>
        <strain evidence="8 9">BXX</strain>
    </source>
</reference>
<protein>
    <recommendedName>
        <fullName evidence="5">Glycerol operon regulatory protein</fullName>
    </recommendedName>
</protein>
<dbReference type="InterPro" id="IPR036388">
    <property type="entry name" value="WH-like_DNA-bd_sf"/>
</dbReference>
<evidence type="ECO:0000256" key="4">
    <source>
        <dbReference type="ARBA" id="ARBA00058938"/>
    </source>
</evidence>
<dbReference type="Gene3D" id="3.30.450.40">
    <property type="match status" value="1"/>
</dbReference>
<evidence type="ECO:0000256" key="3">
    <source>
        <dbReference type="ARBA" id="ARBA00023163"/>
    </source>
</evidence>
<sequence length="256" mass="28347">MANSEGVIIQSVARAINILECFSGNEKELGISEISDQMQLSKSTIYGLVNTLVFYGYLEQNNENKKYRLGIKLLQLGNIVHKRLNLIDIAKPYCESLSKKYNAGVHLGALYGGKVIYVDKVDSPDSIIVYSQVGKTAPMHCTGVGKSILAYLPEDFVEGKVLNKELIKYTPNTIVTREELLKELESIRQKGYSQDYEEIEFGLRCIAVPIFNAKGEPIAAISVSSPIGKIAEERIEELVVDLKDSALNISKRLGLS</sequence>
<dbReference type="InterPro" id="IPR036390">
    <property type="entry name" value="WH_DNA-bd_sf"/>
</dbReference>
<feature type="domain" description="HTH iclR-type" evidence="6">
    <location>
        <begin position="9"/>
        <end position="71"/>
    </location>
</feature>
<dbReference type="Gene3D" id="1.10.10.10">
    <property type="entry name" value="Winged helix-like DNA-binding domain superfamily/Winged helix DNA-binding domain"/>
    <property type="match status" value="1"/>
</dbReference>
<evidence type="ECO:0000259" key="6">
    <source>
        <dbReference type="PROSITE" id="PS51077"/>
    </source>
</evidence>
<evidence type="ECO:0000256" key="5">
    <source>
        <dbReference type="ARBA" id="ARBA00070406"/>
    </source>
</evidence>
<dbReference type="SUPFAM" id="SSF46785">
    <property type="entry name" value="Winged helix' DNA-binding domain"/>
    <property type="match status" value="1"/>
</dbReference>
<dbReference type="PANTHER" id="PTHR30136">
    <property type="entry name" value="HELIX-TURN-HELIX TRANSCRIPTIONAL REGULATOR, ICLR FAMILY"/>
    <property type="match status" value="1"/>
</dbReference>
<dbReference type="FunFam" id="1.10.10.10:FF:000056">
    <property type="entry name" value="IclR family transcriptional regulator"/>
    <property type="match status" value="1"/>
</dbReference>
<dbReference type="AlphaFoldDB" id="A0A6I6EVH4"/>